<dbReference type="GO" id="GO:0000917">
    <property type="term" value="P:division septum assembly"/>
    <property type="evidence" value="ECO:0007669"/>
    <property type="project" value="TreeGrafter"/>
</dbReference>
<evidence type="ECO:0000256" key="10">
    <source>
        <dbReference type="SAM" id="MobiDB-lite"/>
    </source>
</evidence>
<evidence type="ECO:0000256" key="1">
    <source>
        <dbReference type="ARBA" id="ARBA00022475"/>
    </source>
</evidence>
<evidence type="ECO:0000256" key="9">
    <source>
        <dbReference type="RuleBase" id="RU003613"/>
    </source>
</evidence>
<evidence type="ECO:0000313" key="13">
    <source>
        <dbReference type="EMBL" id="SMF93453.1"/>
    </source>
</evidence>
<feature type="domain" description="ZipA C-terminal FtsZ-binding" evidence="12">
    <location>
        <begin position="133"/>
        <end position="262"/>
    </location>
</feature>
<dbReference type="PANTHER" id="PTHR38685">
    <property type="entry name" value="CELL DIVISION PROTEIN ZIPA"/>
    <property type="match status" value="1"/>
</dbReference>
<evidence type="ECO:0000256" key="2">
    <source>
        <dbReference type="ARBA" id="ARBA00022519"/>
    </source>
</evidence>
<feature type="transmembrane region" description="Helical" evidence="11">
    <location>
        <begin position="6"/>
        <end position="25"/>
    </location>
</feature>
<dbReference type="InterPro" id="IPR036765">
    <property type="entry name" value="ZipA_FtsZ-bd_C_sf"/>
</dbReference>
<dbReference type="InterPro" id="IPR007449">
    <property type="entry name" value="ZipA_FtsZ-bd_C"/>
</dbReference>
<keyword evidence="6 9" id="KW-0472">Membrane</keyword>
<evidence type="ECO:0000313" key="14">
    <source>
        <dbReference type="Proteomes" id="UP000192923"/>
    </source>
</evidence>
<evidence type="ECO:0000256" key="11">
    <source>
        <dbReference type="SAM" id="Phobius"/>
    </source>
</evidence>
<protein>
    <recommendedName>
        <fullName evidence="8">Cell division protein ZipA</fullName>
    </recommendedName>
</protein>
<dbReference type="OrthoDB" id="7054914at2"/>
<evidence type="ECO:0000256" key="7">
    <source>
        <dbReference type="ARBA" id="ARBA00023306"/>
    </source>
</evidence>
<dbReference type="InterPro" id="IPR011919">
    <property type="entry name" value="Cell_div_ZipA"/>
</dbReference>
<accession>A0A1Y6CY06</accession>
<comment type="function">
    <text evidence="8">Essential cell division protein that stabilizes the FtsZ protofilaments by cross-linking them and that serves as a cytoplasmic membrane anchor for the Z ring. Also required for the recruitment to the septal ring of downstream cell division proteins.</text>
</comment>
<dbReference type="Proteomes" id="UP000192923">
    <property type="component" value="Unassembled WGS sequence"/>
</dbReference>
<dbReference type="EMBL" id="FXAM01000001">
    <property type="protein sequence ID" value="SMF93453.1"/>
    <property type="molecule type" value="Genomic_DNA"/>
</dbReference>
<gene>
    <name evidence="13" type="ORF">SAMN02949497_0735</name>
</gene>
<evidence type="ECO:0000256" key="6">
    <source>
        <dbReference type="ARBA" id="ARBA00023136"/>
    </source>
</evidence>
<keyword evidence="5 11" id="KW-1133">Transmembrane helix</keyword>
<evidence type="ECO:0000256" key="8">
    <source>
        <dbReference type="RuleBase" id="RU003612"/>
    </source>
</evidence>
<keyword evidence="7 8" id="KW-0131">Cell cycle</keyword>
<dbReference type="STRING" id="1760988.SAMN02949497_0735"/>
<keyword evidence="14" id="KW-1185">Reference proteome</keyword>
<organism evidence="13 14">
    <name type="scientific">Methylomagnum ishizawai</name>
    <dbReference type="NCBI Taxonomy" id="1760988"/>
    <lineage>
        <taxon>Bacteria</taxon>
        <taxon>Pseudomonadati</taxon>
        <taxon>Pseudomonadota</taxon>
        <taxon>Gammaproteobacteria</taxon>
        <taxon>Methylococcales</taxon>
        <taxon>Methylococcaceae</taxon>
        <taxon>Methylomagnum</taxon>
    </lineage>
</organism>
<keyword evidence="1 9" id="KW-1003">Cell membrane</keyword>
<comment type="subcellular location">
    <subcellularLocation>
        <location evidence="9">Cell inner membrane</location>
        <topology evidence="9">Single-pass type I membrane protein</topology>
    </subcellularLocation>
</comment>
<reference evidence="13 14" key="1">
    <citation type="submission" date="2016-12" db="EMBL/GenBank/DDBJ databases">
        <authorList>
            <person name="Song W.-J."/>
            <person name="Kurnit D.M."/>
        </authorList>
    </citation>
    <scope>NUCLEOTIDE SEQUENCE [LARGE SCALE GENOMIC DNA]</scope>
    <source>
        <strain evidence="13 14">175</strain>
    </source>
</reference>
<evidence type="ECO:0000259" key="12">
    <source>
        <dbReference type="SMART" id="SM00771"/>
    </source>
</evidence>
<proteinExistence type="inferred from homology"/>
<dbReference type="SMART" id="SM00771">
    <property type="entry name" value="ZipA_C"/>
    <property type="match status" value="1"/>
</dbReference>
<keyword evidence="2 9" id="KW-0997">Cell inner membrane</keyword>
<keyword evidence="4 9" id="KW-0812">Transmembrane</keyword>
<dbReference type="GO" id="GO:0032153">
    <property type="term" value="C:cell division site"/>
    <property type="evidence" value="ECO:0007669"/>
    <property type="project" value="TreeGrafter"/>
</dbReference>
<dbReference type="Pfam" id="PF04354">
    <property type="entry name" value="ZipA_C"/>
    <property type="match status" value="1"/>
</dbReference>
<feature type="compositionally biased region" description="Acidic residues" evidence="10">
    <location>
        <begin position="87"/>
        <end position="97"/>
    </location>
</feature>
<evidence type="ECO:0000256" key="3">
    <source>
        <dbReference type="ARBA" id="ARBA00022618"/>
    </source>
</evidence>
<dbReference type="Gene3D" id="3.30.1400.10">
    <property type="entry name" value="ZipA, C-terminal FtsZ-binding domain"/>
    <property type="match status" value="1"/>
</dbReference>
<sequence length="269" mass="30119">MDRDTIRIVLLVIGLLVIAGIYIWGRHRQKLLDFLQRRGEYDELGYDPGQEAPPSKSRYQDPDDDEFESLGYKGRKPATPEPAAYGLDDDLDNDLLDFGESKPAPEPPPAKPKPEPTAKTPPEPKKTTGSAPIPVLIQVSVVASGGRRYFQGDDLRDALLDLDLIHGSMGIFHRYDRKFRETLFSVASLVEPGTFPMDNMEAFECPGVVLFFQPDRVSNPIAVFDDLVRTSHKLANRLGGAEWDEKRQLLTQDKIAHMRGLLEDACEDS</sequence>
<feature type="region of interest" description="Disordered" evidence="10">
    <location>
        <begin position="44"/>
        <end position="131"/>
    </location>
</feature>
<dbReference type="AlphaFoldDB" id="A0A1Y6CY06"/>
<comment type="similarity">
    <text evidence="8">Belongs to the ZipA family.</text>
</comment>
<feature type="compositionally biased region" description="Basic and acidic residues" evidence="10">
    <location>
        <begin position="112"/>
        <end position="126"/>
    </location>
</feature>
<dbReference type="PANTHER" id="PTHR38685:SF1">
    <property type="entry name" value="CELL DIVISION PROTEIN ZIPA"/>
    <property type="match status" value="1"/>
</dbReference>
<dbReference type="GO" id="GO:0005886">
    <property type="term" value="C:plasma membrane"/>
    <property type="evidence" value="ECO:0007669"/>
    <property type="project" value="UniProtKB-SubCell"/>
</dbReference>
<evidence type="ECO:0000256" key="5">
    <source>
        <dbReference type="ARBA" id="ARBA00022989"/>
    </source>
</evidence>
<dbReference type="SUPFAM" id="SSF64383">
    <property type="entry name" value="Cell-division protein ZipA, C-terminal domain"/>
    <property type="match status" value="1"/>
</dbReference>
<evidence type="ECO:0000256" key="4">
    <source>
        <dbReference type="ARBA" id="ARBA00022692"/>
    </source>
</evidence>
<name>A0A1Y6CY06_9GAMM</name>
<dbReference type="RefSeq" id="WP_085210043.1">
    <property type="nucleotide sequence ID" value="NZ_FXAM01000001.1"/>
</dbReference>
<keyword evidence="3 8" id="KW-0132">Cell division</keyword>